<evidence type="ECO:0000313" key="1">
    <source>
        <dbReference type="EMBL" id="KAF5395962.1"/>
    </source>
</evidence>
<sequence>MEALAEAQRKTSKWASGCFKDASNRKQRLAYSRRLQALIDVEYCVYKELREESLRNQSALIECVRVYMQKLSETTEVSGLEVSRCTVEQQCVPEAETDCSTRSPVESENPTETTVVQPDLCEKEGENSVHFYFQSFQ</sequence>
<comment type="caution">
    <text evidence="1">The sequence shown here is derived from an EMBL/GenBank/DDBJ whole genome shotgun (WGS) entry which is preliminary data.</text>
</comment>
<dbReference type="Proteomes" id="UP000748531">
    <property type="component" value="Unassembled WGS sequence"/>
</dbReference>
<name>A0A8J4WTC9_9TREM</name>
<accession>A0A8J4WTC9</accession>
<proteinExistence type="predicted"/>
<dbReference type="AlphaFoldDB" id="A0A8J4WTC9"/>
<dbReference type="EMBL" id="LUCH01009664">
    <property type="protein sequence ID" value="KAF5395962.1"/>
    <property type="molecule type" value="Genomic_DNA"/>
</dbReference>
<keyword evidence="2" id="KW-1185">Reference proteome</keyword>
<reference evidence="1" key="1">
    <citation type="submission" date="2019-05" db="EMBL/GenBank/DDBJ databases">
        <title>Annotation for the trematode Paragonimus heterotremus.</title>
        <authorList>
            <person name="Choi Y.-J."/>
        </authorList>
    </citation>
    <scope>NUCLEOTIDE SEQUENCE</scope>
    <source>
        <strain evidence="1">LC</strain>
    </source>
</reference>
<organism evidence="1 2">
    <name type="scientific">Paragonimus heterotremus</name>
    <dbReference type="NCBI Taxonomy" id="100268"/>
    <lineage>
        <taxon>Eukaryota</taxon>
        <taxon>Metazoa</taxon>
        <taxon>Spiralia</taxon>
        <taxon>Lophotrochozoa</taxon>
        <taxon>Platyhelminthes</taxon>
        <taxon>Trematoda</taxon>
        <taxon>Digenea</taxon>
        <taxon>Plagiorchiida</taxon>
        <taxon>Troglotremata</taxon>
        <taxon>Troglotrematidae</taxon>
        <taxon>Paragonimus</taxon>
    </lineage>
</organism>
<gene>
    <name evidence="1" type="ORF">PHET_10918</name>
</gene>
<protein>
    <submittedName>
        <fullName evidence="1">Uncharacterized protein</fullName>
    </submittedName>
</protein>
<evidence type="ECO:0000313" key="2">
    <source>
        <dbReference type="Proteomes" id="UP000748531"/>
    </source>
</evidence>